<keyword evidence="1" id="KW-0143">Chaperone</keyword>
<feature type="non-terminal residue" evidence="8">
    <location>
        <position position="1"/>
    </location>
</feature>
<feature type="transmembrane region" description="Helical" evidence="6">
    <location>
        <begin position="100"/>
        <end position="123"/>
    </location>
</feature>
<dbReference type="SMART" id="SM00271">
    <property type="entry name" value="DnaJ"/>
    <property type="match status" value="1"/>
</dbReference>
<dbReference type="GO" id="GO:0005783">
    <property type="term" value="C:endoplasmic reticulum"/>
    <property type="evidence" value="ECO:0007669"/>
    <property type="project" value="TreeGrafter"/>
</dbReference>
<evidence type="ECO:0000313" key="9">
    <source>
        <dbReference type="Proteomes" id="UP000285301"/>
    </source>
</evidence>
<comment type="caution">
    <text evidence="8">The sequence shown here is derived from an EMBL/GenBank/DDBJ whole genome shotgun (WGS) entry which is preliminary data.</text>
</comment>
<feature type="domain" description="J" evidence="7">
    <location>
        <begin position="1"/>
        <end position="60"/>
    </location>
</feature>
<evidence type="ECO:0000256" key="1">
    <source>
        <dbReference type="ARBA" id="ARBA00023186"/>
    </source>
</evidence>
<dbReference type="Pfam" id="PF00226">
    <property type="entry name" value="DnaJ"/>
    <property type="match status" value="1"/>
</dbReference>
<keyword evidence="6" id="KW-0812">Transmembrane</keyword>
<evidence type="ECO:0000259" key="7">
    <source>
        <dbReference type="PROSITE" id="PS50076"/>
    </source>
</evidence>
<comment type="subunit">
    <text evidence="5">Interacts with HSPA5/BiP; interaction is direct. Interacts with ERN1/IRE1 (via the luminal region). Interacts with DERL1.</text>
</comment>
<dbReference type="Gene3D" id="1.10.287.110">
    <property type="entry name" value="DnaJ domain"/>
    <property type="match status" value="1"/>
</dbReference>
<comment type="function">
    <text evidence="4">Co-chaperone for Hsp70 protein HSPA5/BiP that acts as a key repressor of the ERN1/IRE1-mediated unfolded protein response (UPR). J domain-containing co-chaperones stimulate the ATPase activity of Hsp70 proteins and are required for efficient substrate recognition by Hsp70 proteins. In the unstressed endoplasmic reticulum, interacts with the luminal region of ERN1/IRE1 and selectively recruits HSPA5/BiP: HSPA5/BiP disrupts the dimerization of the active ERN1/IRE1 luminal region, thereby inactivating ERN1/IRE1. Also involved in endoplasmic reticulum-associated degradation (ERAD) of misfolded proteins. Required for survival of B-cell progenitors and normal antibody production.</text>
</comment>
<dbReference type="PANTHER" id="PTHR44360">
    <property type="entry name" value="DNAJ HOMOLOG SUBFAMILY B MEMBER 9"/>
    <property type="match status" value="1"/>
</dbReference>
<evidence type="ECO:0000256" key="5">
    <source>
        <dbReference type="ARBA" id="ARBA00046365"/>
    </source>
</evidence>
<keyword evidence="9" id="KW-1185">Reference proteome</keyword>
<dbReference type="PROSITE" id="PS50076">
    <property type="entry name" value="DNAJ_2"/>
    <property type="match status" value="1"/>
</dbReference>
<keyword evidence="6" id="KW-1133">Transmembrane helix</keyword>
<sequence length="154" mass="18069">LGVKRNSSAKEIRDAYLKLCKEHHPDKTEGKKSTSKFQAINEAYSVLSQKHKKFKYDSTLTNDGMSVSEAELRRKYDMAYQRQCQIDEQIFARHDYKRPFSIEVLSIILSLFLMFVASFYFAIAIDDGENYRKLAKEEKQMEELFKNDDKTDSK</sequence>
<dbReference type="InterPro" id="IPR036869">
    <property type="entry name" value="J_dom_sf"/>
</dbReference>
<dbReference type="OrthoDB" id="376357at2759"/>
<proteinExistence type="predicted"/>
<gene>
    <name evidence="8" type="ORF">B4U79_13907</name>
</gene>
<evidence type="ECO:0000256" key="3">
    <source>
        <dbReference type="ARBA" id="ARBA00041533"/>
    </source>
</evidence>
<dbReference type="GO" id="GO:0051787">
    <property type="term" value="F:misfolded protein binding"/>
    <property type="evidence" value="ECO:0007669"/>
    <property type="project" value="TreeGrafter"/>
</dbReference>
<protein>
    <recommendedName>
        <fullName evidence="2">DnaJ homolog subfamily B member 9</fullName>
    </recommendedName>
    <alternativeName>
        <fullName evidence="3">Endoplasmic reticulum DNA J domain-containing protein 4</fullName>
    </alternativeName>
</protein>
<dbReference type="STRING" id="1965070.A0A443QNT9"/>
<dbReference type="Proteomes" id="UP000285301">
    <property type="component" value="Unassembled WGS sequence"/>
</dbReference>
<organism evidence="8 9">
    <name type="scientific">Dinothrombium tinctorium</name>
    <dbReference type="NCBI Taxonomy" id="1965070"/>
    <lineage>
        <taxon>Eukaryota</taxon>
        <taxon>Metazoa</taxon>
        <taxon>Ecdysozoa</taxon>
        <taxon>Arthropoda</taxon>
        <taxon>Chelicerata</taxon>
        <taxon>Arachnida</taxon>
        <taxon>Acari</taxon>
        <taxon>Acariformes</taxon>
        <taxon>Trombidiformes</taxon>
        <taxon>Prostigmata</taxon>
        <taxon>Anystina</taxon>
        <taxon>Parasitengona</taxon>
        <taxon>Trombidioidea</taxon>
        <taxon>Trombidiidae</taxon>
        <taxon>Dinothrombium</taxon>
    </lineage>
</organism>
<dbReference type="CDD" id="cd06257">
    <property type="entry name" value="DnaJ"/>
    <property type="match status" value="1"/>
</dbReference>
<evidence type="ECO:0000256" key="4">
    <source>
        <dbReference type="ARBA" id="ARBA00045428"/>
    </source>
</evidence>
<dbReference type="InterPro" id="IPR051948">
    <property type="entry name" value="Hsp70_co-chaperone_J-domain"/>
</dbReference>
<name>A0A443QNT9_9ACAR</name>
<dbReference type="SUPFAM" id="SSF46565">
    <property type="entry name" value="Chaperone J-domain"/>
    <property type="match status" value="1"/>
</dbReference>
<dbReference type="EMBL" id="NCKU01005323">
    <property type="protein sequence ID" value="RWS04700.1"/>
    <property type="molecule type" value="Genomic_DNA"/>
</dbReference>
<feature type="non-terminal residue" evidence="8">
    <location>
        <position position="154"/>
    </location>
</feature>
<keyword evidence="6" id="KW-0472">Membrane</keyword>
<evidence type="ECO:0000256" key="6">
    <source>
        <dbReference type="SAM" id="Phobius"/>
    </source>
</evidence>
<accession>A0A443QNT9</accession>
<dbReference type="GO" id="GO:0051087">
    <property type="term" value="F:protein-folding chaperone binding"/>
    <property type="evidence" value="ECO:0007669"/>
    <property type="project" value="TreeGrafter"/>
</dbReference>
<evidence type="ECO:0000256" key="2">
    <source>
        <dbReference type="ARBA" id="ARBA00040158"/>
    </source>
</evidence>
<dbReference type="AlphaFoldDB" id="A0A443QNT9"/>
<evidence type="ECO:0000313" key="8">
    <source>
        <dbReference type="EMBL" id="RWS04700.1"/>
    </source>
</evidence>
<dbReference type="GO" id="GO:0036503">
    <property type="term" value="P:ERAD pathway"/>
    <property type="evidence" value="ECO:0007669"/>
    <property type="project" value="TreeGrafter"/>
</dbReference>
<dbReference type="PANTHER" id="PTHR44360:SF1">
    <property type="entry name" value="DNAJ HOMOLOG SUBFAMILY B MEMBER 9"/>
    <property type="match status" value="1"/>
</dbReference>
<reference evidence="8 9" key="1">
    <citation type="journal article" date="2018" name="Gigascience">
        <title>Genomes of trombidid mites reveal novel predicted allergens and laterally-transferred genes associated with secondary metabolism.</title>
        <authorList>
            <person name="Dong X."/>
            <person name="Chaisiri K."/>
            <person name="Xia D."/>
            <person name="Armstrong S.D."/>
            <person name="Fang Y."/>
            <person name="Donnelly M.J."/>
            <person name="Kadowaki T."/>
            <person name="McGarry J.W."/>
            <person name="Darby A.C."/>
            <person name="Makepeace B.L."/>
        </authorList>
    </citation>
    <scope>NUCLEOTIDE SEQUENCE [LARGE SCALE GENOMIC DNA]</scope>
    <source>
        <strain evidence="8">UoL-WK</strain>
    </source>
</reference>
<dbReference type="PRINTS" id="PR00625">
    <property type="entry name" value="JDOMAIN"/>
</dbReference>
<dbReference type="InterPro" id="IPR001623">
    <property type="entry name" value="DnaJ_domain"/>
</dbReference>